<evidence type="ECO:0000256" key="1">
    <source>
        <dbReference type="ARBA" id="ARBA00006484"/>
    </source>
</evidence>
<name>A0ABQ6A9C7_9PROT</name>
<proteinExistence type="inferred from homology"/>
<evidence type="ECO:0000313" key="3">
    <source>
        <dbReference type="Proteomes" id="UP001156641"/>
    </source>
</evidence>
<dbReference type="Pfam" id="PF13561">
    <property type="entry name" value="adh_short_C2"/>
    <property type="match status" value="1"/>
</dbReference>
<dbReference type="SUPFAM" id="SSF51735">
    <property type="entry name" value="NAD(P)-binding Rossmann-fold domains"/>
    <property type="match status" value="1"/>
</dbReference>
<dbReference type="InterPro" id="IPR036291">
    <property type="entry name" value="NAD(P)-bd_dom_sf"/>
</dbReference>
<dbReference type="PANTHER" id="PTHR42760">
    <property type="entry name" value="SHORT-CHAIN DEHYDROGENASES/REDUCTASES FAMILY MEMBER"/>
    <property type="match status" value="1"/>
</dbReference>
<accession>A0ABQ6A9C7</accession>
<organism evidence="2 3">
    <name type="scientific">Acidocella aquatica</name>
    <dbReference type="NCBI Taxonomy" id="1922313"/>
    <lineage>
        <taxon>Bacteria</taxon>
        <taxon>Pseudomonadati</taxon>
        <taxon>Pseudomonadota</taxon>
        <taxon>Alphaproteobacteria</taxon>
        <taxon>Acetobacterales</taxon>
        <taxon>Acidocellaceae</taxon>
        <taxon>Acidocella</taxon>
    </lineage>
</organism>
<comment type="caution">
    <text evidence="2">The sequence shown here is derived from an EMBL/GenBank/DDBJ whole genome shotgun (WGS) entry which is preliminary data.</text>
</comment>
<evidence type="ECO:0000313" key="2">
    <source>
        <dbReference type="EMBL" id="GLR67456.1"/>
    </source>
</evidence>
<reference evidence="3" key="1">
    <citation type="journal article" date="2019" name="Int. J. Syst. Evol. Microbiol.">
        <title>The Global Catalogue of Microorganisms (GCM) 10K type strain sequencing project: providing services to taxonomists for standard genome sequencing and annotation.</title>
        <authorList>
            <consortium name="The Broad Institute Genomics Platform"/>
            <consortium name="The Broad Institute Genome Sequencing Center for Infectious Disease"/>
            <person name="Wu L."/>
            <person name="Ma J."/>
        </authorList>
    </citation>
    <scope>NUCLEOTIDE SEQUENCE [LARGE SCALE GENOMIC DNA]</scope>
    <source>
        <strain evidence="3">NBRC 112502</strain>
    </source>
</reference>
<protein>
    <submittedName>
        <fullName evidence="2">Uncharacterized protein</fullName>
    </submittedName>
</protein>
<dbReference type="RefSeq" id="WP_284258194.1">
    <property type="nucleotide sequence ID" value="NZ_BSOS01000066.1"/>
</dbReference>
<dbReference type="Proteomes" id="UP001156641">
    <property type="component" value="Unassembled WGS sequence"/>
</dbReference>
<dbReference type="Gene3D" id="3.40.50.720">
    <property type="entry name" value="NAD(P)-binding Rossmann-like Domain"/>
    <property type="match status" value="1"/>
</dbReference>
<sequence>MLRSPRTAYPLSKRAVQLYAKAMSPSFGQAGARIVSLSPGIIDTDMGRLEQKAGPEMDKMISVTPLARFGRADQIASVVAFLVSPAASYISRTDILVDGGTVAGIEAVGGPLKLMSRK</sequence>
<gene>
    <name evidence="2" type="ORF">GCM10010909_21370</name>
</gene>
<comment type="similarity">
    <text evidence="1">Belongs to the short-chain dehydrogenases/reductases (SDR) family.</text>
</comment>
<dbReference type="EMBL" id="BSOS01000066">
    <property type="protein sequence ID" value="GLR67456.1"/>
    <property type="molecule type" value="Genomic_DNA"/>
</dbReference>
<dbReference type="PRINTS" id="PR00081">
    <property type="entry name" value="GDHRDH"/>
</dbReference>
<dbReference type="InterPro" id="IPR002347">
    <property type="entry name" value="SDR_fam"/>
</dbReference>
<keyword evidence="3" id="KW-1185">Reference proteome</keyword>